<dbReference type="RefSeq" id="WP_089450922.1">
    <property type="nucleotide sequence ID" value="NZ_NKFA01000005.1"/>
</dbReference>
<feature type="compositionally biased region" description="Basic and acidic residues" evidence="1">
    <location>
        <begin position="1"/>
        <end position="21"/>
    </location>
</feature>
<reference evidence="3" key="1">
    <citation type="submission" date="2017-06" db="EMBL/GenBank/DDBJ databases">
        <authorList>
            <person name="LiPuma J."/>
            <person name="Spilker T."/>
        </authorList>
    </citation>
    <scope>NUCLEOTIDE SEQUENCE [LARGE SCALE GENOMIC DNA]</scope>
    <source>
        <strain evidence="3">AU17325</strain>
    </source>
</reference>
<gene>
    <name evidence="2" type="ORF">CFB84_12580</name>
</gene>
<name>A0A228IX13_9BURK</name>
<protein>
    <submittedName>
        <fullName evidence="2">Uncharacterized protein</fullName>
    </submittedName>
</protein>
<feature type="compositionally biased region" description="Low complexity" evidence="1">
    <location>
        <begin position="23"/>
        <end position="38"/>
    </location>
</feature>
<evidence type="ECO:0000256" key="1">
    <source>
        <dbReference type="SAM" id="MobiDB-lite"/>
    </source>
</evidence>
<evidence type="ECO:0000313" key="3">
    <source>
        <dbReference type="Proteomes" id="UP000214600"/>
    </source>
</evidence>
<proteinExistence type="predicted"/>
<dbReference type="Proteomes" id="UP000214600">
    <property type="component" value="Unassembled WGS sequence"/>
</dbReference>
<dbReference type="OrthoDB" id="8996493at2"/>
<evidence type="ECO:0000313" key="2">
    <source>
        <dbReference type="EMBL" id="OXI47201.1"/>
    </source>
</evidence>
<sequence>MTNPSDEPKRLEFDTTPERTPGRLAFDAPPAAATPVARAPERPAPQALDFGPAPASDKAVRAAPAEAVGRAVFGESNHPQLEACFRAAQASFPNLYPDYAPRIERHIRQLVPLKLATVATIGDGALETAGNLVEAVAAATREFNELGAADMMAGMLAQATRKAGMFERWFGAAASGHVDYRAAIGALKQSLGFFPRRTEDLAAKVRHAEENLVVVLAALSAVSDVVRAPDDAGVERTLFDRRNIVGQAVQQIRMQPAQLRGLDERVTDLLSRADHLMNVVLPAALAVRPQR</sequence>
<reference evidence="2 3" key="2">
    <citation type="submission" date="2017-08" db="EMBL/GenBank/DDBJ databases">
        <title>WGS of novel Burkholderia cepaca complex species.</title>
        <authorList>
            <person name="Lipuma J."/>
            <person name="Spilker T."/>
        </authorList>
    </citation>
    <scope>NUCLEOTIDE SEQUENCE [LARGE SCALE GENOMIC DNA]</scope>
    <source>
        <strain evidence="2 3">AU17325</strain>
    </source>
</reference>
<dbReference type="EMBL" id="NKFA01000005">
    <property type="protein sequence ID" value="OXI47201.1"/>
    <property type="molecule type" value="Genomic_DNA"/>
</dbReference>
<feature type="region of interest" description="Disordered" evidence="1">
    <location>
        <begin position="1"/>
        <end position="55"/>
    </location>
</feature>
<accession>A0A228IX13</accession>
<organism evidence="2 3">
    <name type="scientific">Burkholderia aenigmatica</name>
    <dbReference type="NCBI Taxonomy" id="2015348"/>
    <lineage>
        <taxon>Bacteria</taxon>
        <taxon>Pseudomonadati</taxon>
        <taxon>Pseudomonadota</taxon>
        <taxon>Betaproteobacteria</taxon>
        <taxon>Burkholderiales</taxon>
        <taxon>Burkholderiaceae</taxon>
        <taxon>Burkholderia</taxon>
        <taxon>Burkholderia cepacia complex</taxon>
    </lineage>
</organism>
<dbReference type="AlphaFoldDB" id="A0A228IX13"/>
<comment type="caution">
    <text evidence="2">The sequence shown here is derived from an EMBL/GenBank/DDBJ whole genome shotgun (WGS) entry which is preliminary data.</text>
</comment>